<accession>A0ABV9RWC2</accession>
<dbReference type="InterPro" id="IPR023198">
    <property type="entry name" value="PGP-like_dom2"/>
</dbReference>
<dbReference type="InterPro" id="IPR050155">
    <property type="entry name" value="HAD-like_hydrolase_sf"/>
</dbReference>
<dbReference type="RefSeq" id="WP_378055588.1">
    <property type="nucleotide sequence ID" value="NZ_JBHSIS010000003.1"/>
</dbReference>
<sequence>MIPPVDDPVTLHRILSETEVLLLDFDGPICSVFAGIPAPVVANQLRGVLAEGGCTDLPEQVRTADDPFDVLFYAATLGREEAKVVEAAFRAHEVEAVQLAEPTPHTIDVMHAWKATGRRLAVVSNNSSAAVDTYLDIHGLRAEVDLVSARVGADVTLLKPSPHLVTDATNRLGSPASRCTLVGDSVTDIEASHAAQVTPIGYANKPGKADRLIAAGAVVVITSTSALISG</sequence>
<dbReference type="InterPro" id="IPR036412">
    <property type="entry name" value="HAD-like_sf"/>
</dbReference>
<comment type="caution">
    <text evidence="1">The sequence shown here is derived from an EMBL/GenBank/DDBJ whole genome shotgun (WGS) entry which is preliminary data.</text>
</comment>
<keyword evidence="2" id="KW-1185">Reference proteome</keyword>
<organism evidence="1 2">
    <name type="scientific">Actinophytocola glycyrrhizae</name>
    <dbReference type="NCBI Taxonomy" id="2044873"/>
    <lineage>
        <taxon>Bacteria</taxon>
        <taxon>Bacillati</taxon>
        <taxon>Actinomycetota</taxon>
        <taxon>Actinomycetes</taxon>
        <taxon>Pseudonocardiales</taxon>
        <taxon>Pseudonocardiaceae</taxon>
    </lineage>
</organism>
<dbReference type="EMBL" id="JBHSIS010000003">
    <property type="protein sequence ID" value="MFC4853650.1"/>
    <property type="molecule type" value="Genomic_DNA"/>
</dbReference>
<dbReference type="SUPFAM" id="SSF56784">
    <property type="entry name" value="HAD-like"/>
    <property type="match status" value="1"/>
</dbReference>
<dbReference type="PANTHER" id="PTHR43434:SF1">
    <property type="entry name" value="PHOSPHOGLYCOLATE PHOSPHATASE"/>
    <property type="match status" value="1"/>
</dbReference>
<protein>
    <submittedName>
        <fullName evidence="1">HAD family hydrolase</fullName>
        <ecNumber evidence="1">3.-.-.-</ecNumber>
    </submittedName>
</protein>
<dbReference type="Pfam" id="PF13419">
    <property type="entry name" value="HAD_2"/>
    <property type="match status" value="1"/>
</dbReference>
<gene>
    <name evidence="1" type="ORF">ACFPCV_09030</name>
</gene>
<keyword evidence="1" id="KW-0378">Hydrolase</keyword>
<dbReference type="PANTHER" id="PTHR43434">
    <property type="entry name" value="PHOSPHOGLYCOLATE PHOSPHATASE"/>
    <property type="match status" value="1"/>
</dbReference>
<evidence type="ECO:0000313" key="2">
    <source>
        <dbReference type="Proteomes" id="UP001595859"/>
    </source>
</evidence>
<dbReference type="EC" id="3.-.-.-" evidence="1"/>
<dbReference type="InterPro" id="IPR041492">
    <property type="entry name" value="HAD_2"/>
</dbReference>
<dbReference type="InterPro" id="IPR023214">
    <property type="entry name" value="HAD_sf"/>
</dbReference>
<dbReference type="CDD" id="cd07505">
    <property type="entry name" value="HAD_BPGM-like"/>
    <property type="match status" value="1"/>
</dbReference>
<dbReference type="GO" id="GO:0016787">
    <property type="term" value="F:hydrolase activity"/>
    <property type="evidence" value="ECO:0007669"/>
    <property type="project" value="UniProtKB-KW"/>
</dbReference>
<dbReference type="Proteomes" id="UP001595859">
    <property type="component" value="Unassembled WGS sequence"/>
</dbReference>
<name>A0ABV9RWC2_9PSEU</name>
<reference evidence="2" key="1">
    <citation type="journal article" date="2019" name="Int. J. Syst. Evol. Microbiol.">
        <title>The Global Catalogue of Microorganisms (GCM) 10K type strain sequencing project: providing services to taxonomists for standard genome sequencing and annotation.</title>
        <authorList>
            <consortium name="The Broad Institute Genomics Platform"/>
            <consortium name="The Broad Institute Genome Sequencing Center for Infectious Disease"/>
            <person name="Wu L."/>
            <person name="Ma J."/>
        </authorList>
    </citation>
    <scope>NUCLEOTIDE SEQUENCE [LARGE SCALE GENOMIC DNA]</scope>
    <source>
        <strain evidence="2">ZS-22-S1</strain>
    </source>
</reference>
<dbReference type="Gene3D" id="3.40.50.1000">
    <property type="entry name" value="HAD superfamily/HAD-like"/>
    <property type="match status" value="1"/>
</dbReference>
<evidence type="ECO:0000313" key="1">
    <source>
        <dbReference type="EMBL" id="MFC4853650.1"/>
    </source>
</evidence>
<dbReference type="Gene3D" id="1.10.150.240">
    <property type="entry name" value="Putative phosphatase, domain 2"/>
    <property type="match status" value="1"/>
</dbReference>
<proteinExistence type="predicted"/>